<evidence type="ECO:0000313" key="3">
    <source>
        <dbReference type="Proteomes" id="UP000479710"/>
    </source>
</evidence>
<evidence type="ECO:0000313" key="2">
    <source>
        <dbReference type="EMBL" id="KAF0920002.1"/>
    </source>
</evidence>
<reference evidence="2 3" key="1">
    <citation type="submission" date="2019-11" db="EMBL/GenBank/DDBJ databases">
        <title>Whole genome sequence of Oryza granulata.</title>
        <authorList>
            <person name="Li W."/>
        </authorList>
    </citation>
    <scope>NUCLEOTIDE SEQUENCE [LARGE SCALE GENOMIC DNA]</scope>
    <source>
        <strain evidence="3">cv. Menghai</strain>
        <tissue evidence="2">Leaf</tissue>
    </source>
</reference>
<feature type="region of interest" description="Disordered" evidence="1">
    <location>
        <begin position="39"/>
        <end position="77"/>
    </location>
</feature>
<feature type="compositionally biased region" description="Basic and acidic residues" evidence="1">
    <location>
        <begin position="60"/>
        <end position="77"/>
    </location>
</feature>
<sequence length="109" mass="12259">METGEAEATTIQLPYGEGARQERCPDRWCRNDEEAKAKLVKVKSGSAKNKEGRGRHRRSKESDERHRAMKAADKKKELPATLAWGPKKTRFSLALAFVVTHGMALEAYC</sequence>
<organism evidence="2 3">
    <name type="scientific">Oryza meyeriana var. granulata</name>
    <dbReference type="NCBI Taxonomy" id="110450"/>
    <lineage>
        <taxon>Eukaryota</taxon>
        <taxon>Viridiplantae</taxon>
        <taxon>Streptophyta</taxon>
        <taxon>Embryophyta</taxon>
        <taxon>Tracheophyta</taxon>
        <taxon>Spermatophyta</taxon>
        <taxon>Magnoliopsida</taxon>
        <taxon>Liliopsida</taxon>
        <taxon>Poales</taxon>
        <taxon>Poaceae</taxon>
        <taxon>BOP clade</taxon>
        <taxon>Oryzoideae</taxon>
        <taxon>Oryzeae</taxon>
        <taxon>Oryzinae</taxon>
        <taxon>Oryza</taxon>
        <taxon>Oryza meyeriana</taxon>
    </lineage>
</organism>
<accession>A0A6G1E696</accession>
<gene>
    <name evidence="2" type="ORF">E2562_032452</name>
</gene>
<comment type="caution">
    <text evidence="2">The sequence shown here is derived from an EMBL/GenBank/DDBJ whole genome shotgun (WGS) entry which is preliminary data.</text>
</comment>
<evidence type="ECO:0000256" key="1">
    <source>
        <dbReference type="SAM" id="MobiDB-lite"/>
    </source>
</evidence>
<keyword evidence="3" id="KW-1185">Reference proteome</keyword>
<protein>
    <submittedName>
        <fullName evidence="2">Uncharacterized protein</fullName>
    </submittedName>
</protein>
<dbReference type="EMBL" id="SPHZ02000005">
    <property type="protein sequence ID" value="KAF0920002.1"/>
    <property type="molecule type" value="Genomic_DNA"/>
</dbReference>
<proteinExistence type="predicted"/>
<dbReference type="Proteomes" id="UP000479710">
    <property type="component" value="Unassembled WGS sequence"/>
</dbReference>
<name>A0A6G1E696_9ORYZ</name>
<dbReference type="AlphaFoldDB" id="A0A6G1E696"/>